<sequence length="293" mass="32761">MVMKRIVVTGLISSFLWGLPVQAQPTTANPYNLLQYSQLKIGMTYDQVKTILGSEGQQDRGFTNNQNPNSPVIYHWINGNGSAISIVFDADKKVIKLASYNLSHPEHLQVTKAEDGTLQNLSQSTILIDQYNQIKLGMAYDEVVKIMGSEGKKDEEINHSPQNLSDHRYHWLNPNGSRITVIFDQNQNVTSVLTQNLDNYTIGQLAPPNHPEGPTLATREQYYQLRLGMTYEQVKVIMGSEGTVNTGFNPELAENFKAAYEWMNPDGTGIKIIMSAEDQVLSIYSYGMGVGLR</sequence>
<dbReference type="Gene3D" id="3.30.1450.10">
    <property type="match status" value="1"/>
</dbReference>
<evidence type="ECO:0000313" key="3">
    <source>
        <dbReference type="EMBL" id="CUR31051.1"/>
    </source>
</evidence>
<feature type="signal peptide" evidence="2">
    <location>
        <begin position="1"/>
        <end position="23"/>
    </location>
</feature>
<evidence type="ECO:0000256" key="1">
    <source>
        <dbReference type="ARBA" id="ARBA00022729"/>
    </source>
</evidence>
<evidence type="ECO:0000313" key="4">
    <source>
        <dbReference type="Proteomes" id="UP000184315"/>
    </source>
</evidence>
<dbReference type="InterPro" id="IPR037873">
    <property type="entry name" value="BamE-like"/>
</dbReference>
<proteinExistence type="predicted"/>
<dbReference type="EMBL" id="CZDF01000132">
    <property type="protein sequence ID" value="CUR31051.1"/>
    <property type="molecule type" value="Genomic_DNA"/>
</dbReference>
<gene>
    <name evidence="3" type="ORF">PL9214290642</name>
</gene>
<reference evidence="4" key="1">
    <citation type="submission" date="2015-10" db="EMBL/GenBank/DDBJ databases">
        <authorList>
            <person name="Regsiter A."/>
            <person name="william w."/>
        </authorList>
    </citation>
    <scope>NUCLEOTIDE SEQUENCE [LARGE SCALE GENOMIC DNA]</scope>
</reference>
<evidence type="ECO:0000256" key="2">
    <source>
        <dbReference type="SAM" id="SignalP"/>
    </source>
</evidence>
<feature type="chain" id="PRO_5013312193" evidence="2">
    <location>
        <begin position="24"/>
        <end position="293"/>
    </location>
</feature>
<dbReference type="AlphaFoldDB" id="A0A1J1LEP9"/>
<dbReference type="Gene3D" id="3.10.450.730">
    <property type="entry name" value="BLIP domain"/>
    <property type="match status" value="1"/>
</dbReference>
<keyword evidence="4" id="KW-1185">Reference proteome</keyword>
<name>A0A1J1LEP9_9CYAN</name>
<dbReference type="Proteomes" id="UP000184315">
    <property type="component" value="Unassembled WGS sequence"/>
</dbReference>
<protein>
    <submittedName>
        <fullName evidence="3">Uncharacterized protein</fullName>
    </submittedName>
</protein>
<organism evidence="3 4">
    <name type="scientific">Planktothrix tepida PCC 9214</name>
    <dbReference type="NCBI Taxonomy" id="671072"/>
    <lineage>
        <taxon>Bacteria</taxon>
        <taxon>Bacillati</taxon>
        <taxon>Cyanobacteriota</taxon>
        <taxon>Cyanophyceae</taxon>
        <taxon>Oscillatoriophycideae</taxon>
        <taxon>Oscillatoriales</taxon>
        <taxon>Microcoleaceae</taxon>
        <taxon>Planktothrix</taxon>
    </lineage>
</organism>
<accession>A0A1J1LEP9</accession>
<keyword evidence="1 2" id="KW-0732">Signal</keyword>